<name>A0AAV3Q7C7_LITER</name>
<dbReference type="Proteomes" id="UP001454036">
    <property type="component" value="Unassembled WGS sequence"/>
</dbReference>
<accession>A0AAV3Q7C7</accession>
<dbReference type="EMBL" id="BAABME010003734">
    <property type="protein sequence ID" value="GAA0159952.1"/>
    <property type="molecule type" value="Genomic_DNA"/>
</dbReference>
<keyword evidence="2" id="KW-1185">Reference proteome</keyword>
<evidence type="ECO:0000313" key="1">
    <source>
        <dbReference type="EMBL" id="GAA0159952.1"/>
    </source>
</evidence>
<protein>
    <recommendedName>
        <fullName evidence="3">CCHC-type domain-containing protein</fullName>
    </recommendedName>
</protein>
<organism evidence="1 2">
    <name type="scientific">Lithospermum erythrorhizon</name>
    <name type="common">Purple gromwell</name>
    <name type="synonym">Lithospermum officinale var. erythrorhizon</name>
    <dbReference type="NCBI Taxonomy" id="34254"/>
    <lineage>
        <taxon>Eukaryota</taxon>
        <taxon>Viridiplantae</taxon>
        <taxon>Streptophyta</taxon>
        <taxon>Embryophyta</taxon>
        <taxon>Tracheophyta</taxon>
        <taxon>Spermatophyta</taxon>
        <taxon>Magnoliopsida</taxon>
        <taxon>eudicotyledons</taxon>
        <taxon>Gunneridae</taxon>
        <taxon>Pentapetalae</taxon>
        <taxon>asterids</taxon>
        <taxon>lamiids</taxon>
        <taxon>Boraginales</taxon>
        <taxon>Boraginaceae</taxon>
        <taxon>Boraginoideae</taxon>
        <taxon>Lithospermeae</taxon>
        <taxon>Lithospermum</taxon>
    </lineage>
</organism>
<proteinExistence type="predicted"/>
<gene>
    <name evidence="1" type="ORF">LIER_16617</name>
</gene>
<reference evidence="1 2" key="1">
    <citation type="submission" date="2024-01" db="EMBL/GenBank/DDBJ databases">
        <title>The complete chloroplast genome sequence of Lithospermum erythrorhizon: insights into the phylogenetic relationship among Boraginaceae species and the maternal lineages of purple gromwells.</title>
        <authorList>
            <person name="Okada T."/>
            <person name="Watanabe K."/>
        </authorList>
    </citation>
    <scope>NUCLEOTIDE SEQUENCE [LARGE SCALE GENOMIC DNA]</scope>
</reference>
<evidence type="ECO:0008006" key="3">
    <source>
        <dbReference type="Google" id="ProtNLM"/>
    </source>
</evidence>
<comment type="caution">
    <text evidence="1">The sequence shown here is derived from an EMBL/GenBank/DDBJ whole genome shotgun (WGS) entry which is preliminary data.</text>
</comment>
<evidence type="ECO:0000313" key="2">
    <source>
        <dbReference type="Proteomes" id="UP001454036"/>
    </source>
</evidence>
<dbReference type="AlphaFoldDB" id="A0AAV3Q7C7"/>
<sequence length="205" mass="23720">MSNEKLVRKILRTLPKIFAHKTEPHVDNNRVDNSEDKDEMTKKELLENYTLLYTKWTELTVIYTKAGTEKGKLKKENEKLAKMVLDRDEEINNLNAQLKSLNKGLKMMNSSTNIFDEILVTGKDVGDSTDIGYERGKFNNQKGEVKFVPAGGNQQSTTIGATRSYRKRTNRIWYCHYCAKKGHIASYCYNLYRPKKSKYPSHKTL</sequence>